<keyword evidence="2" id="KW-0946">Virion</keyword>
<dbReference type="InterPro" id="IPR000937">
    <property type="entry name" value="Capsid_prot_S-dom_vir"/>
</dbReference>
<dbReference type="InterPro" id="IPR029053">
    <property type="entry name" value="Viral_coat"/>
</dbReference>
<protein>
    <submittedName>
        <fullName evidence="5">Putative capsid protein</fullName>
    </submittedName>
</protein>
<evidence type="ECO:0000259" key="4">
    <source>
        <dbReference type="Pfam" id="PF00729"/>
    </source>
</evidence>
<name>A0A8K1M598_9VIRU</name>
<evidence type="ECO:0000256" key="2">
    <source>
        <dbReference type="ARBA" id="ARBA00022561"/>
    </source>
</evidence>
<comment type="similarity">
    <text evidence="1">Belongs to the icosahedral plant coat protein family.</text>
</comment>
<sequence>MPRVSRPRVNRATRRVTASRRRQYSGSRYGPNVVRGRGGYWTDVKKRWSEGGGKHKSAFSGAGRLIGGSMAGGPGAAAGGLLGGLLNRALYAITGFGDYKIRSNVLLDETNGPPRVVNRGKEFVVRHREYIQDIYSASGANNGVSAFAVQGYNINPGNFSTFPWLSSIADKFEQYRIEGMLFEYKSLYSDAVVTANGSLGSIILATQYNAGAPAFGSKQVMENYEFAQSAKPSVSILHPIECARSQSVLSELYVRTGSVPGSEDIKTYDFADFYIASQGVPLGGNGAAVALGELWCTYQISLLKPRIPTASSTYVDSGFAYFGGITNNAGFQPFGTEPVPVNSIVRGDSSNLSVYLTANNTFTITLSSVPMTYMVNLNWYSMNPSATALWRGPAATLTNAQFVNSSSSGPYQNVRLPTALSVSNGCNSQYFIRVPAATASAPTATVLITNSTFGADQANSVRFEGYFNAIPAI</sequence>
<feature type="domain" description="Icosahedral viral capsid protein S" evidence="4">
    <location>
        <begin position="111"/>
        <end position="306"/>
    </location>
</feature>
<organism evidence="5">
    <name type="scientific">Red panda feces-associated circular DNA virus 10</name>
    <dbReference type="NCBI Taxonomy" id="2863963"/>
    <lineage>
        <taxon>Viruses</taxon>
        <taxon>Monodnaviria</taxon>
        <taxon>Shotokuvirae</taxon>
        <taxon>Cressdnaviricota</taxon>
    </lineage>
</organism>
<evidence type="ECO:0000256" key="1">
    <source>
        <dbReference type="ARBA" id="ARBA00007446"/>
    </source>
</evidence>
<dbReference type="Gene3D" id="2.60.120.20">
    <property type="match status" value="1"/>
</dbReference>
<feature type="compositionally biased region" description="Basic residues" evidence="3">
    <location>
        <begin position="1"/>
        <end position="23"/>
    </location>
</feature>
<keyword evidence="2" id="KW-0167">Capsid protein</keyword>
<evidence type="ECO:0000313" key="5">
    <source>
        <dbReference type="EMBL" id="UBJ25969.1"/>
    </source>
</evidence>
<evidence type="ECO:0000256" key="3">
    <source>
        <dbReference type="SAM" id="MobiDB-lite"/>
    </source>
</evidence>
<proteinExistence type="inferred from homology"/>
<dbReference type="EMBL" id="MZ556227">
    <property type="protein sequence ID" value="UBJ25969.1"/>
    <property type="molecule type" value="Genomic_DNA"/>
</dbReference>
<reference evidence="5" key="1">
    <citation type="submission" date="2021-07" db="EMBL/GenBank/DDBJ databases">
        <title>Communication and adaptive evolution of viruses within giant pandas and their associated organisms in a local ecological environment.</title>
        <authorList>
            <person name="Zhao M."/>
            <person name="Liu S."/>
            <person name="Zhang W."/>
        </authorList>
    </citation>
    <scope>NUCLEOTIDE SEQUENCE</scope>
    <source>
        <strain evidence="5">Rpf111envir01-8</strain>
    </source>
</reference>
<accession>A0A8K1M598</accession>
<feature type="region of interest" description="Disordered" evidence="3">
    <location>
        <begin position="1"/>
        <end position="30"/>
    </location>
</feature>
<dbReference type="SUPFAM" id="SSF88633">
    <property type="entry name" value="Positive stranded ssRNA viruses"/>
    <property type="match status" value="1"/>
</dbReference>
<dbReference type="GO" id="GO:0005198">
    <property type="term" value="F:structural molecule activity"/>
    <property type="evidence" value="ECO:0007669"/>
    <property type="project" value="InterPro"/>
</dbReference>
<dbReference type="GO" id="GO:0019028">
    <property type="term" value="C:viral capsid"/>
    <property type="evidence" value="ECO:0007669"/>
    <property type="project" value="UniProtKB-KW"/>
</dbReference>
<dbReference type="Pfam" id="PF00729">
    <property type="entry name" value="Viral_coat"/>
    <property type="match status" value="1"/>
</dbReference>